<evidence type="ECO:0000256" key="8">
    <source>
        <dbReference type="ARBA" id="ARBA00022837"/>
    </source>
</evidence>
<dbReference type="GO" id="GO:0004034">
    <property type="term" value="F:aldose 1-epimerase activity"/>
    <property type="evidence" value="ECO:0007669"/>
    <property type="project" value="UniProtKB-EC"/>
</dbReference>
<dbReference type="KEGG" id="cbat:M666_09860"/>
<dbReference type="RefSeq" id="WP_029446857.1">
    <property type="nucleotide sequence ID" value="NZ_CP009976.1"/>
</dbReference>
<evidence type="ECO:0000256" key="2">
    <source>
        <dbReference type="ARBA" id="ARBA00001913"/>
    </source>
</evidence>
<dbReference type="SUPFAM" id="SSF74650">
    <property type="entry name" value="Galactose mutarotase-like"/>
    <property type="match status" value="1"/>
</dbReference>
<keyword evidence="9 11" id="KW-0413">Isomerase</keyword>
<evidence type="ECO:0000256" key="10">
    <source>
        <dbReference type="ARBA" id="ARBA00023277"/>
    </source>
</evidence>
<dbReference type="InterPro" id="IPR014718">
    <property type="entry name" value="GH-type_carb-bd"/>
</dbReference>
<evidence type="ECO:0000256" key="13">
    <source>
        <dbReference type="PIRSR" id="PIRSR005096-3"/>
    </source>
</evidence>
<keyword evidence="10 11" id="KW-0119">Carbohydrate metabolism</keyword>
<dbReference type="Gene3D" id="2.70.98.10">
    <property type="match status" value="1"/>
</dbReference>
<evidence type="ECO:0000256" key="5">
    <source>
        <dbReference type="ARBA" id="ARBA00011245"/>
    </source>
</evidence>
<dbReference type="Proteomes" id="UP000030786">
    <property type="component" value="Chromosome"/>
</dbReference>
<gene>
    <name evidence="14" type="ORF">M666_09860</name>
</gene>
<dbReference type="InterPro" id="IPR011013">
    <property type="entry name" value="Gal_mutarotase_sf_dom"/>
</dbReference>
<comment type="subunit">
    <text evidence="5">Monomer.</text>
</comment>
<evidence type="ECO:0000256" key="4">
    <source>
        <dbReference type="ARBA" id="ARBA00006206"/>
    </source>
</evidence>
<feature type="active site" description="Proton acceptor" evidence="12">
    <location>
        <position position="312"/>
    </location>
</feature>
<name>A0AAU8RH90_9FLAO</name>
<dbReference type="Pfam" id="PF01263">
    <property type="entry name" value="Aldose_epim"/>
    <property type="match status" value="1"/>
</dbReference>
<comment type="pathway">
    <text evidence="3 11">Carbohydrate metabolism; hexose metabolism.</text>
</comment>
<dbReference type="AlphaFoldDB" id="A0AAU8RH90"/>
<dbReference type="NCBIfam" id="NF008277">
    <property type="entry name" value="PRK11055.1"/>
    <property type="match status" value="1"/>
</dbReference>
<comment type="catalytic activity">
    <reaction evidence="1 11">
        <text>alpha-D-glucose = beta-D-glucose</text>
        <dbReference type="Rhea" id="RHEA:10264"/>
        <dbReference type="ChEBI" id="CHEBI:15903"/>
        <dbReference type="ChEBI" id="CHEBI:17925"/>
        <dbReference type="EC" id="5.1.3.3"/>
    </reaction>
</comment>
<comment type="cofactor">
    <cofactor evidence="2">
        <name>Ca(2+)</name>
        <dbReference type="ChEBI" id="CHEBI:29108"/>
    </cofactor>
</comment>
<dbReference type="InterPro" id="IPR018052">
    <property type="entry name" value="Ald1_epimerase_CS"/>
</dbReference>
<dbReference type="InterPro" id="IPR015443">
    <property type="entry name" value="Aldose_1-epimerase"/>
</dbReference>
<evidence type="ECO:0000256" key="6">
    <source>
        <dbReference type="ARBA" id="ARBA00013185"/>
    </source>
</evidence>
<dbReference type="PROSITE" id="PS00545">
    <property type="entry name" value="ALDOSE_1_EPIMERASE"/>
    <property type="match status" value="1"/>
</dbReference>
<dbReference type="PANTHER" id="PTHR10091">
    <property type="entry name" value="ALDOSE-1-EPIMERASE"/>
    <property type="match status" value="1"/>
</dbReference>
<protein>
    <recommendedName>
        <fullName evidence="7 11">Aldose 1-epimerase</fullName>
        <ecNumber evidence="6 11">5.1.3.3</ecNumber>
    </recommendedName>
</protein>
<dbReference type="InterPro" id="IPR047215">
    <property type="entry name" value="Galactose_mutarotase-like"/>
</dbReference>
<evidence type="ECO:0000256" key="9">
    <source>
        <dbReference type="ARBA" id="ARBA00023235"/>
    </source>
</evidence>
<evidence type="ECO:0000256" key="7">
    <source>
        <dbReference type="ARBA" id="ARBA00014165"/>
    </source>
</evidence>
<accession>A0AAU8RH90</accession>
<dbReference type="EC" id="5.1.3.3" evidence="6 11"/>
<proteinExistence type="inferred from homology"/>
<evidence type="ECO:0000256" key="1">
    <source>
        <dbReference type="ARBA" id="ARBA00001614"/>
    </source>
</evidence>
<feature type="active site" description="Proton donor" evidence="12">
    <location>
        <position position="183"/>
    </location>
</feature>
<evidence type="ECO:0000313" key="15">
    <source>
        <dbReference type="Proteomes" id="UP000030786"/>
    </source>
</evidence>
<organism evidence="14 15">
    <name type="scientific">Cellulophaga baltica 18</name>
    <dbReference type="NCBI Taxonomy" id="1348584"/>
    <lineage>
        <taxon>Bacteria</taxon>
        <taxon>Pseudomonadati</taxon>
        <taxon>Bacteroidota</taxon>
        <taxon>Flavobacteriia</taxon>
        <taxon>Flavobacteriales</taxon>
        <taxon>Flavobacteriaceae</taxon>
        <taxon>Cellulophaga</taxon>
    </lineage>
</organism>
<sequence>MKVIKSDFGVIEDKKVALFTLKNAKGMVVKITNYGATITSIQLPDAQGELKEIVCGFDSLEGYFSEAYKNNSPYFGATVGRYCSQIKDAKFSLNGKTYDLADNCGPNNLHGGVIGFDKRIWSVTTKDADAASITMSLQSKAMEEGFPGNVKLSVSFTLTDHNELKIQYLATPDEDTPLSLTNHTYFNLSGFSESIENHTAQVHTNKRLALDETGAATGKIINVEGQPDDLREEKRIGAVHEAINDGFEHFYVFDEEEALKNVASIVDSQKLVRLDVYSTEPCMLLYTGKYTSDDLKRENGIQYGKYRGFCCETHRYPNGPNIEGSPKSITKAGENFTSTTVFKFSFYDN</sequence>
<evidence type="ECO:0000313" key="14">
    <source>
        <dbReference type="EMBL" id="AIZ41863.1"/>
    </source>
</evidence>
<dbReference type="GO" id="GO:0033499">
    <property type="term" value="P:galactose catabolic process via UDP-galactose, Leloir pathway"/>
    <property type="evidence" value="ECO:0007669"/>
    <property type="project" value="TreeGrafter"/>
</dbReference>
<evidence type="ECO:0000256" key="3">
    <source>
        <dbReference type="ARBA" id="ARBA00005028"/>
    </source>
</evidence>
<feature type="binding site" evidence="13">
    <location>
        <begin position="183"/>
        <end position="185"/>
    </location>
    <ligand>
        <name>beta-D-galactose</name>
        <dbReference type="ChEBI" id="CHEBI:27667"/>
    </ligand>
</feature>
<dbReference type="GO" id="GO:0006006">
    <property type="term" value="P:glucose metabolic process"/>
    <property type="evidence" value="ECO:0007669"/>
    <property type="project" value="TreeGrafter"/>
</dbReference>
<dbReference type="CDD" id="cd09019">
    <property type="entry name" value="galactose_mutarotase_like"/>
    <property type="match status" value="1"/>
</dbReference>
<dbReference type="PANTHER" id="PTHR10091:SF0">
    <property type="entry name" value="GALACTOSE MUTAROTASE"/>
    <property type="match status" value="1"/>
</dbReference>
<keyword evidence="8" id="KW-0106">Calcium</keyword>
<reference evidence="14 15" key="1">
    <citation type="journal article" date="2014" name="Environ. Microbiol.">
        <title>Contrasting genomic patterns and infection strategies of two co-existing Bacteroidetes podovirus genera.</title>
        <authorList>
            <person name="Holmfeldt K."/>
            <person name="Howard-Varona C."/>
            <person name="Solonenko N."/>
            <person name="Sullivan M.B."/>
        </authorList>
    </citation>
    <scope>NUCLEOTIDE SEQUENCE [LARGE SCALE GENOMIC DNA]</scope>
    <source>
        <strain evidence="14 15">18</strain>
    </source>
</reference>
<evidence type="ECO:0000256" key="11">
    <source>
        <dbReference type="PIRNR" id="PIRNR005096"/>
    </source>
</evidence>
<evidence type="ECO:0000256" key="12">
    <source>
        <dbReference type="PIRSR" id="PIRSR005096-1"/>
    </source>
</evidence>
<dbReference type="PIRSF" id="PIRSF005096">
    <property type="entry name" value="GALM"/>
    <property type="match status" value="1"/>
</dbReference>
<dbReference type="GeneID" id="78061045"/>
<dbReference type="EMBL" id="CP009976">
    <property type="protein sequence ID" value="AIZ41863.1"/>
    <property type="molecule type" value="Genomic_DNA"/>
</dbReference>
<comment type="similarity">
    <text evidence="4 11">Belongs to the aldose epimerase family.</text>
</comment>
<dbReference type="GO" id="GO:0030246">
    <property type="term" value="F:carbohydrate binding"/>
    <property type="evidence" value="ECO:0007669"/>
    <property type="project" value="InterPro"/>
</dbReference>
<dbReference type="InterPro" id="IPR008183">
    <property type="entry name" value="Aldose_1/G6P_1-epimerase"/>
</dbReference>